<dbReference type="GO" id="GO:0004386">
    <property type="term" value="F:helicase activity"/>
    <property type="evidence" value="ECO:0007669"/>
    <property type="project" value="UniProtKB-KW"/>
</dbReference>
<keyword evidence="2" id="KW-0067">ATP-binding</keyword>
<dbReference type="EMBL" id="BDOQ01000019">
    <property type="protein sequence ID" value="GBG15556.1"/>
    <property type="molecule type" value="Genomic_DNA"/>
</dbReference>
<dbReference type="InterPro" id="IPR036388">
    <property type="entry name" value="WH-like_DNA-bd_sf"/>
</dbReference>
<organism evidence="2 3">
    <name type="scientific">Novimethylophilus kurashikiensis</name>
    <dbReference type="NCBI Taxonomy" id="1825523"/>
    <lineage>
        <taxon>Bacteria</taxon>
        <taxon>Pseudomonadati</taxon>
        <taxon>Pseudomonadota</taxon>
        <taxon>Betaproteobacteria</taxon>
        <taxon>Nitrosomonadales</taxon>
        <taxon>Methylophilaceae</taxon>
        <taxon>Novimethylophilus</taxon>
    </lineage>
</organism>
<evidence type="ECO:0000313" key="2">
    <source>
        <dbReference type="EMBL" id="GBG15556.1"/>
    </source>
</evidence>
<dbReference type="Pfam" id="PF16124">
    <property type="entry name" value="RecQ_Zn_bind"/>
    <property type="match status" value="1"/>
</dbReference>
<dbReference type="Pfam" id="PF12073">
    <property type="entry name" value="DUF3553"/>
    <property type="match status" value="1"/>
</dbReference>
<accession>A0A2R5FBF1</accession>
<evidence type="ECO:0000259" key="1">
    <source>
        <dbReference type="Pfam" id="PF16124"/>
    </source>
</evidence>
<keyword evidence="2" id="KW-0347">Helicase</keyword>
<comment type="caution">
    <text evidence="2">The sequence shown here is derived from an EMBL/GenBank/DDBJ whole genome shotgun (WGS) entry which is preliminary data.</text>
</comment>
<keyword evidence="3" id="KW-1185">Reference proteome</keyword>
<sequence>MAELPTARLRVALNLLKEAKLIRQSRDARLHLTKRQPKPEQFEQLADQHRVHLENDKEALERMIGYAQSGFCRWKVLMTYFGEEAFDQCGGCDNCLHPPSALVETAETKDESSSEEAAEVKEVFTPGMMVKAPKYGQGQVQAQVGEQVTVLFPDNETRTFLSTYLKPV</sequence>
<protein>
    <submittedName>
        <fullName evidence="2">ATP-dependent DNA helicase RecQ</fullName>
    </submittedName>
</protein>
<keyword evidence="2" id="KW-0547">Nucleotide-binding</keyword>
<keyword evidence="2" id="KW-0378">Hydrolase</keyword>
<feature type="domain" description="ATP-dependent DNA helicase RecQ zinc-binding" evidence="1">
    <location>
        <begin position="49"/>
        <end position="96"/>
    </location>
</feature>
<dbReference type="Gene3D" id="1.10.10.10">
    <property type="entry name" value="Winged helix-like DNA-binding domain superfamily/Winged helix DNA-binding domain"/>
    <property type="match status" value="1"/>
</dbReference>
<proteinExistence type="predicted"/>
<dbReference type="RefSeq" id="WP_227871534.1">
    <property type="nucleotide sequence ID" value="NZ_BDOQ01000019.1"/>
</dbReference>
<dbReference type="AlphaFoldDB" id="A0A2R5FBF1"/>
<gene>
    <name evidence="2" type="ORF">NMK_3166</name>
</gene>
<reference evidence="2 3" key="1">
    <citation type="journal article" date="2018" name="Environ. Microbiol.">
        <title>Isolation and genomic characterization of Novimethylophilus kurashikiensis gen. nov. sp. nov., a new lanthanide-dependent methylotrophic species of Methylophilaceae.</title>
        <authorList>
            <person name="Lv H."/>
            <person name="Sahin N."/>
            <person name="Tani A."/>
        </authorList>
    </citation>
    <scope>NUCLEOTIDE SEQUENCE [LARGE SCALE GENOMIC DNA]</scope>
    <source>
        <strain evidence="2 3">La2-4</strain>
    </source>
</reference>
<evidence type="ECO:0000313" key="3">
    <source>
        <dbReference type="Proteomes" id="UP000245081"/>
    </source>
</evidence>
<dbReference type="InterPro" id="IPR021938">
    <property type="entry name" value="DUF3553"/>
</dbReference>
<dbReference type="InterPro" id="IPR032284">
    <property type="entry name" value="RecQ_Zn-bd"/>
</dbReference>
<dbReference type="Proteomes" id="UP000245081">
    <property type="component" value="Unassembled WGS sequence"/>
</dbReference>
<name>A0A2R5FBF1_9PROT</name>